<dbReference type="CDD" id="cd00610">
    <property type="entry name" value="OAT_like"/>
    <property type="match status" value="1"/>
</dbReference>
<gene>
    <name evidence="12" type="primary">arg1</name>
    <name evidence="11" type="ORF">SJAG_01019</name>
</gene>
<dbReference type="AlphaFoldDB" id="B6JX94"/>
<dbReference type="InterPro" id="IPR005814">
    <property type="entry name" value="Aminotrans_3"/>
</dbReference>
<comment type="subcellular location">
    <subcellularLocation>
        <location evidence="2">Mitochondrion</location>
    </subcellularLocation>
</comment>
<dbReference type="InterPro" id="IPR049704">
    <property type="entry name" value="Aminotrans_3_PPA_site"/>
</dbReference>
<dbReference type="EC" id="2.6.1.11" evidence="5"/>
<keyword evidence="7" id="KW-0028">Amino-acid biosynthesis</keyword>
<reference evidence="11 13" key="1">
    <citation type="journal article" date="2011" name="Science">
        <title>Comparative functional genomics of the fission yeasts.</title>
        <authorList>
            <person name="Rhind N."/>
            <person name="Chen Z."/>
            <person name="Yassour M."/>
            <person name="Thompson D.A."/>
            <person name="Haas B.J."/>
            <person name="Habib N."/>
            <person name="Wapinski I."/>
            <person name="Roy S."/>
            <person name="Lin M.F."/>
            <person name="Heiman D.I."/>
            <person name="Young S.K."/>
            <person name="Furuya K."/>
            <person name="Guo Y."/>
            <person name="Pidoux A."/>
            <person name="Chen H.M."/>
            <person name="Robbertse B."/>
            <person name="Goldberg J.M."/>
            <person name="Aoki K."/>
            <person name="Bayne E.H."/>
            <person name="Berlin A.M."/>
            <person name="Desjardins C.A."/>
            <person name="Dobbs E."/>
            <person name="Dukaj L."/>
            <person name="Fan L."/>
            <person name="FitzGerald M.G."/>
            <person name="French C."/>
            <person name="Gujja S."/>
            <person name="Hansen K."/>
            <person name="Keifenheim D."/>
            <person name="Levin J.Z."/>
            <person name="Mosher R.A."/>
            <person name="Mueller C.A."/>
            <person name="Pfiffner J."/>
            <person name="Priest M."/>
            <person name="Russ C."/>
            <person name="Smialowska A."/>
            <person name="Swoboda P."/>
            <person name="Sykes S.M."/>
            <person name="Vaughn M."/>
            <person name="Vengrova S."/>
            <person name="Yoder R."/>
            <person name="Zeng Q."/>
            <person name="Allshire R."/>
            <person name="Baulcombe D."/>
            <person name="Birren B.W."/>
            <person name="Brown W."/>
            <person name="Ekwall K."/>
            <person name="Kellis M."/>
            <person name="Leatherwood J."/>
            <person name="Levin H."/>
            <person name="Margalit H."/>
            <person name="Martienssen R."/>
            <person name="Nieduszynski C.A."/>
            <person name="Spatafora J.W."/>
            <person name="Friedman N."/>
            <person name="Dalgaard J.Z."/>
            <person name="Baumann P."/>
            <person name="Niki H."/>
            <person name="Regev A."/>
            <person name="Nusbaum C."/>
        </authorList>
    </citation>
    <scope>NUCLEOTIDE SEQUENCE [LARGE SCALE GENOMIC DNA]</scope>
    <source>
        <strain evidence="13">yFS275 / FY16936</strain>
    </source>
</reference>
<dbReference type="InterPro" id="IPR015422">
    <property type="entry name" value="PyrdxlP-dep_Trfase_small"/>
</dbReference>
<organism evidence="11 13">
    <name type="scientific">Schizosaccharomyces japonicus (strain yFS275 / FY16936)</name>
    <name type="common">Fission yeast</name>
    <dbReference type="NCBI Taxonomy" id="402676"/>
    <lineage>
        <taxon>Eukaryota</taxon>
        <taxon>Fungi</taxon>
        <taxon>Dikarya</taxon>
        <taxon>Ascomycota</taxon>
        <taxon>Taphrinomycotina</taxon>
        <taxon>Schizosaccharomycetes</taxon>
        <taxon>Schizosaccharomycetales</taxon>
        <taxon>Schizosaccharomycetaceae</taxon>
        <taxon>Schizosaccharomyces</taxon>
    </lineage>
</organism>
<dbReference type="GO" id="GO:0006526">
    <property type="term" value="P:L-arginine biosynthetic process"/>
    <property type="evidence" value="ECO:0007669"/>
    <property type="project" value="UniProtKB-UniPathway"/>
</dbReference>
<dbReference type="GO" id="GO:0005759">
    <property type="term" value="C:mitochondrial matrix"/>
    <property type="evidence" value="ECO:0000318"/>
    <property type="project" value="GO_Central"/>
</dbReference>
<dbReference type="SUPFAM" id="SSF53383">
    <property type="entry name" value="PLP-dependent transferases"/>
    <property type="match status" value="1"/>
</dbReference>
<keyword evidence="8" id="KW-0808">Transferase</keyword>
<dbReference type="InterPro" id="IPR050103">
    <property type="entry name" value="Class-III_PLP-dep_AT"/>
</dbReference>
<dbReference type="Proteomes" id="UP000001744">
    <property type="component" value="Unassembled WGS sequence"/>
</dbReference>
<proteinExistence type="inferred from homology"/>
<evidence type="ECO:0000256" key="10">
    <source>
        <dbReference type="RuleBase" id="RU003560"/>
    </source>
</evidence>
<dbReference type="OMA" id="MVPGFKY"/>
<evidence type="ECO:0000256" key="4">
    <source>
        <dbReference type="ARBA" id="ARBA00008954"/>
    </source>
</evidence>
<dbReference type="UniPathway" id="UPA00068">
    <property type="reaction ID" value="UER00109"/>
</dbReference>
<dbReference type="VEuPathDB" id="FungiDB:SJAG_01019"/>
<dbReference type="PANTHER" id="PTHR11986">
    <property type="entry name" value="AMINOTRANSFERASE CLASS III"/>
    <property type="match status" value="1"/>
</dbReference>
<keyword evidence="9 10" id="KW-0663">Pyridoxal phosphate</keyword>
<dbReference type="HOGENOM" id="CLU_016922_10_1_1"/>
<evidence type="ECO:0000256" key="9">
    <source>
        <dbReference type="ARBA" id="ARBA00022898"/>
    </source>
</evidence>
<dbReference type="InterPro" id="IPR004636">
    <property type="entry name" value="AcOrn/SuccOrn_fam"/>
</dbReference>
<dbReference type="GeneID" id="7048265"/>
<evidence type="ECO:0000256" key="7">
    <source>
        <dbReference type="ARBA" id="ARBA00022605"/>
    </source>
</evidence>
<dbReference type="JaponicusDB" id="SJAG_01019">
    <property type="gene designation" value="arg1"/>
</dbReference>
<evidence type="ECO:0000256" key="5">
    <source>
        <dbReference type="ARBA" id="ARBA00012919"/>
    </source>
</evidence>
<evidence type="ECO:0000256" key="2">
    <source>
        <dbReference type="ARBA" id="ARBA00004173"/>
    </source>
</evidence>
<dbReference type="OrthoDB" id="5419315at2759"/>
<dbReference type="NCBIfam" id="TIGR00707">
    <property type="entry name" value="argD"/>
    <property type="match status" value="1"/>
</dbReference>
<dbReference type="PROSITE" id="PS00600">
    <property type="entry name" value="AA_TRANSFER_CLASS_3"/>
    <property type="match status" value="1"/>
</dbReference>
<dbReference type="Gene3D" id="3.40.640.10">
    <property type="entry name" value="Type I PLP-dependent aspartate aminotransferase-like (Major domain)"/>
    <property type="match status" value="1"/>
</dbReference>
<evidence type="ECO:0000256" key="8">
    <source>
        <dbReference type="ARBA" id="ARBA00022679"/>
    </source>
</evidence>
<dbReference type="FunFam" id="3.40.640.10:FF:000004">
    <property type="entry name" value="Acetylornithine aminotransferase"/>
    <property type="match status" value="1"/>
</dbReference>
<keyword evidence="13" id="KW-1185">Reference proteome</keyword>
<dbReference type="Pfam" id="PF00202">
    <property type="entry name" value="Aminotran_3"/>
    <property type="match status" value="1"/>
</dbReference>
<accession>B6JX94</accession>
<comment type="cofactor">
    <cofactor evidence="1">
        <name>pyridoxal 5'-phosphate</name>
        <dbReference type="ChEBI" id="CHEBI:597326"/>
    </cofactor>
</comment>
<protein>
    <recommendedName>
        <fullName evidence="5">acetylornithine transaminase</fullName>
        <ecNumber evidence="5">2.6.1.11</ecNumber>
    </recommendedName>
</protein>
<dbReference type="GO" id="GO:0042802">
    <property type="term" value="F:identical protein binding"/>
    <property type="evidence" value="ECO:0000318"/>
    <property type="project" value="GO_Central"/>
</dbReference>
<keyword evidence="6 11" id="KW-0032">Aminotransferase</keyword>
<dbReference type="RefSeq" id="XP_002172288.1">
    <property type="nucleotide sequence ID" value="XM_002172252.2"/>
</dbReference>
<dbReference type="PIRSF" id="PIRSF000521">
    <property type="entry name" value="Transaminase_4ab_Lys_Orn"/>
    <property type="match status" value="1"/>
</dbReference>
<dbReference type="GO" id="GO:0030170">
    <property type="term" value="F:pyridoxal phosphate binding"/>
    <property type="evidence" value="ECO:0000318"/>
    <property type="project" value="GO_Central"/>
</dbReference>
<evidence type="ECO:0000256" key="3">
    <source>
        <dbReference type="ARBA" id="ARBA00005024"/>
    </source>
</evidence>
<evidence type="ECO:0000313" key="11">
    <source>
        <dbReference type="EMBL" id="EEB05995.1"/>
    </source>
</evidence>
<name>B6JX94_SCHJY</name>
<dbReference type="STRING" id="402676.B6JX94"/>
<evidence type="ECO:0000256" key="6">
    <source>
        <dbReference type="ARBA" id="ARBA00022576"/>
    </source>
</evidence>
<evidence type="ECO:0000313" key="13">
    <source>
        <dbReference type="Proteomes" id="UP000001744"/>
    </source>
</evidence>
<dbReference type="InterPro" id="IPR015424">
    <property type="entry name" value="PyrdxlP-dep_Trfase"/>
</dbReference>
<dbReference type="eggNOG" id="KOG1401">
    <property type="taxonomic scope" value="Eukaryota"/>
</dbReference>
<dbReference type="NCBIfam" id="NF002325">
    <property type="entry name" value="PRK01278.1"/>
    <property type="match status" value="1"/>
</dbReference>
<sequence length="439" mass="47414">MLSVKNLASLPKTGSIRCFQRCLSTTRVNAARSKAAAVMEKEAENILAVYARYPVAVSHGKGSFLWDVDGNKYIDFTSGVAVNALGHAEENVQKLAADQLTKVVHASNLFYNEPAIELAAKLNQSLSENSNIKMPSKVFFVNSGAEANETAIKFARKYAYTNFGPQKNEIVFFNNSFHGRTMGALSITANPKYREAFKPLLPGCKQAKFNDASSLGVIDENTAAVIVEPVQGEGGICPAEAEFLAAVRKACDKHNVMLIYDEVQCGLGRTGDLWAHSYVKDFASPDIVTLAKPLANGLPIGVTIVSDDIAKTIKFGDHGSTFGGNPVACRVGSYCVDKIGSSEILNNVRTQHKALTARFDSFKEKFPSIIRGYAGRGLLMGLQFHDAPTKFIDFARERGLLLLPGGNNNTRVLPALNTPSSVIADGLDIMEDSLEALAK</sequence>
<dbReference type="InterPro" id="IPR015421">
    <property type="entry name" value="PyrdxlP-dep_Trfase_major"/>
</dbReference>
<comment type="pathway">
    <text evidence="3">Amino-acid biosynthesis; L-arginine biosynthesis; N(2)-acetyl-L-ornithine from L-glutamate: step 4/4.</text>
</comment>
<dbReference type="Gene3D" id="3.90.1150.10">
    <property type="entry name" value="Aspartate Aminotransferase, domain 1"/>
    <property type="match status" value="1"/>
</dbReference>
<comment type="similarity">
    <text evidence="4 10">Belongs to the class-III pyridoxal-phosphate-dependent aminotransferase family.</text>
</comment>
<dbReference type="GO" id="GO:0003992">
    <property type="term" value="F:N2-acetyl-L-ornithine:2-oxoglutarate 5-aminotransferase activity"/>
    <property type="evidence" value="ECO:0007669"/>
    <property type="project" value="UniProtKB-EC"/>
</dbReference>
<evidence type="ECO:0000256" key="1">
    <source>
        <dbReference type="ARBA" id="ARBA00001933"/>
    </source>
</evidence>
<dbReference type="EMBL" id="KE651166">
    <property type="protein sequence ID" value="EEB05995.1"/>
    <property type="molecule type" value="Genomic_DNA"/>
</dbReference>
<dbReference type="PANTHER" id="PTHR11986:SF79">
    <property type="entry name" value="ACETYLORNITHINE AMINOTRANSFERASE, MITOCHONDRIAL"/>
    <property type="match status" value="1"/>
</dbReference>
<evidence type="ECO:0000313" key="12">
    <source>
        <dbReference type="JaponicusDB" id="SJAG_01019"/>
    </source>
</evidence>